<dbReference type="PANTHER" id="PTHR45398">
    <property type="match status" value="1"/>
</dbReference>
<protein>
    <recommendedName>
        <fullName evidence="1">Condensation domain-containing protein</fullName>
    </recommendedName>
</protein>
<proteinExistence type="predicted"/>
<dbReference type="GO" id="GO:0008610">
    <property type="term" value="P:lipid biosynthetic process"/>
    <property type="evidence" value="ECO:0007669"/>
    <property type="project" value="UniProtKB-ARBA"/>
</dbReference>
<gene>
    <name evidence="2" type="ORF">HYG85_13315</name>
</gene>
<dbReference type="GO" id="GO:0003824">
    <property type="term" value="F:catalytic activity"/>
    <property type="evidence" value="ECO:0007669"/>
    <property type="project" value="InterPro"/>
</dbReference>
<dbReference type="InterPro" id="IPR001242">
    <property type="entry name" value="Condensation_dom"/>
</dbReference>
<dbReference type="Gene3D" id="3.30.559.30">
    <property type="entry name" value="Nonribosomal peptide synthetase, condensation domain"/>
    <property type="match status" value="1"/>
</dbReference>
<dbReference type="Pfam" id="PF00668">
    <property type="entry name" value="Condensation"/>
    <property type="match status" value="1"/>
</dbReference>
<dbReference type="AlphaFoldDB" id="A0A8J8MBV4"/>
<dbReference type="PANTHER" id="PTHR45398:SF1">
    <property type="entry name" value="ENZYME, PUTATIVE (JCVI)-RELATED"/>
    <property type="match status" value="1"/>
</dbReference>
<dbReference type="Gene3D" id="3.30.559.10">
    <property type="entry name" value="Chloramphenicol acetyltransferase-like domain"/>
    <property type="match status" value="1"/>
</dbReference>
<keyword evidence="3" id="KW-1185">Reference proteome</keyword>
<dbReference type="RefSeq" id="WP_212690089.1">
    <property type="nucleotide sequence ID" value="NZ_CP058561.1"/>
</dbReference>
<dbReference type="InterPro" id="IPR023213">
    <property type="entry name" value="CAT-like_dom_sf"/>
</dbReference>
<name>A0A8J8MBV4_9FIRM</name>
<evidence type="ECO:0000259" key="1">
    <source>
        <dbReference type="Pfam" id="PF00668"/>
    </source>
</evidence>
<accession>A0A8J8MBV4</accession>
<dbReference type="EMBL" id="CP058561">
    <property type="protein sequence ID" value="QUH29835.1"/>
    <property type="molecule type" value="Genomic_DNA"/>
</dbReference>
<organism evidence="2 3">
    <name type="scientific">Vallitalea guaymasensis</name>
    <dbReference type="NCBI Taxonomy" id="1185412"/>
    <lineage>
        <taxon>Bacteria</taxon>
        <taxon>Bacillati</taxon>
        <taxon>Bacillota</taxon>
        <taxon>Clostridia</taxon>
        <taxon>Lachnospirales</taxon>
        <taxon>Vallitaleaceae</taxon>
        <taxon>Vallitalea</taxon>
    </lineage>
</organism>
<feature type="domain" description="Condensation" evidence="1">
    <location>
        <begin position="12"/>
        <end position="434"/>
    </location>
</feature>
<dbReference type="Proteomes" id="UP000677305">
    <property type="component" value="Chromosome"/>
</dbReference>
<evidence type="ECO:0000313" key="3">
    <source>
        <dbReference type="Proteomes" id="UP000677305"/>
    </source>
</evidence>
<dbReference type="SUPFAM" id="SSF52777">
    <property type="entry name" value="CoA-dependent acyltransferases"/>
    <property type="match status" value="2"/>
</dbReference>
<dbReference type="KEGG" id="vgu:HYG85_13315"/>
<evidence type="ECO:0000313" key="2">
    <source>
        <dbReference type="EMBL" id="QUH29835.1"/>
    </source>
</evidence>
<sequence length="474" mass="55981">MNDMKIRKDNVEDILALSAVQTGILYEYLIKEDKELYIAQILLHLKGKLDISVMRKACEMVSNNNEMLRSVFRWERLQKPIQIILKNHKVPFGTYILKNEPIHEARLKAEKLMKNEKSNGIDIRIEPVKIILFQYEDDSHDLVITWHHIVYDGWSNMILLREIFQTYEKLLNEYPEFDKKAKYKDYIKLCNEFKKSNEQKMFWKEYLNGYKANDNLLRDIQGNGKSNITAEYSFKLNEDMIKKLEDYLCNKRTTVADFIYMVWGILLYKYTNISDFAIGVTYSGRNNKIRNIDKTIGLFINTLPLRIKIDDSMKVDDVLMNIADDKEKMLNYEMSNLIDIKEYSGLKSDEALFHSLVVVENYPVEMGKWLDNDEGGLQIESYCSSEKNNYDLVLGILPSDDYTFLIQYSRDYYTEEYIHRMADYLNNLLEIILNGKEDILIGDIDKYTSEEIEKMKTLTNDIEENMDFDIDSFL</sequence>
<reference evidence="2 3" key="1">
    <citation type="submission" date="2020-07" db="EMBL/GenBank/DDBJ databases">
        <title>Vallitalea guaymasensis genome.</title>
        <authorList>
            <person name="Postec A."/>
        </authorList>
    </citation>
    <scope>NUCLEOTIDE SEQUENCE [LARGE SCALE GENOMIC DNA]</scope>
    <source>
        <strain evidence="2 3">Ra1766G1</strain>
    </source>
</reference>